<dbReference type="EMBL" id="MK797984">
    <property type="protein sequence ID" value="QCG76032.1"/>
    <property type="molecule type" value="Genomic_DNA"/>
</dbReference>
<dbReference type="Proteomes" id="UP000316733">
    <property type="component" value="Segment"/>
</dbReference>
<keyword evidence="2" id="KW-1185">Reference proteome</keyword>
<evidence type="ECO:0000313" key="1">
    <source>
        <dbReference type="EMBL" id="QCG76032.1"/>
    </source>
</evidence>
<evidence type="ECO:0000313" key="2">
    <source>
        <dbReference type="Proteomes" id="UP000316733"/>
    </source>
</evidence>
<protein>
    <submittedName>
        <fullName evidence="1">Structural protein</fullName>
    </submittedName>
</protein>
<proteinExistence type="predicted"/>
<accession>A0A4Y1LUK2</accession>
<gene>
    <name evidence="1" type="ORF">EST35_0150</name>
</gene>
<organism evidence="1 2">
    <name type="scientific">Pseudomonas phage vB_PaeM_PA5oct</name>
    <dbReference type="NCBI Taxonomy" id="2163605"/>
    <lineage>
        <taxon>Viruses</taxon>
        <taxon>Duplodnaviria</taxon>
        <taxon>Heunggongvirae</taxon>
        <taxon>Uroviricota</taxon>
        <taxon>Caudoviricetes</taxon>
        <taxon>Arenbergviridae</taxon>
        <taxon>Wroclawvirus</taxon>
        <taxon>Wroclawvirus PA5oct</taxon>
    </lineage>
</organism>
<sequence>MKINDIITEGYYNPADDSSAIAHKSDTRRPRLTFSHLNKLRKMRELRKVETEEHLVLVRQMYSQPIQSDDAFG</sequence>
<name>A0A4Y1LUK2_9CAUD</name>
<reference evidence="2" key="1">
    <citation type="journal article" date="2020" name="bioRxiv">
        <title>Integrative omics analysis of Pseudomonas aeruginosa virus PA5oct highlights the molecular complexity of jumbo phages.</title>
        <authorList>
            <person name="Lood C."/>
            <person name="Danis-Wlodarczyk K."/>
            <person name="Blasdel B.G."/>
            <person name="Jang H.B."/>
            <person name="Vandenheuvel D."/>
            <person name="Briers Y."/>
            <person name="Noben J.-P."/>
            <person name="van Noort V."/>
            <person name="Drulis-Kawa Z."/>
            <person name="Lavigne R."/>
        </authorList>
    </citation>
    <scope>NUCLEOTIDE SEQUENCE [LARGE SCALE GENOMIC DNA]</scope>
</reference>